<dbReference type="EMBL" id="MAEI02000001">
    <property type="protein sequence ID" value="MEO1782038.1"/>
    <property type="molecule type" value="Genomic_DNA"/>
</dbReference>
<evidence type="ECO:0000313" key="2">
    <source>
        <dbReference type="Proteomes" id="UP001429357"/>
    </source>
</evidence>
<accession>A0ABV0F1W3</accession>
<dbReference type="Proteomes" id="UP001429357">
    <property type="component" value="Unassembled WGS sequence"/>
</dbReference>
<dbReference type="RefSeq" id="WP_161868639.1">
    <property type="nucleotide sequence ID" value="NZ_MAEI02000001.1"/>
</dbReference>
<gene>
    <name evidence="1" type="ORF">BAU18_001631</name>
</gene>
<comment type="caution">
    <text evidence="1">The sequence shown here is derived from an EMBL/GenBank/DDBJ whole genome shotgun (WGS) entry which is preliminary data.</text>
</comment>
<protein>
    <submittedName>
        <fullName evidence="1">Uncharacterized protein</fullName>
    </submittedName>
</protein>
<keyword evidence="2" id="KW-1185">Reference proteome</keyword>
<organism evidence="1 2">
    <name type="scientific">Enterococcus diestrammenae</name>
    <dbReference type="NCBI Taxonomy" id="1155073"/>
    <lineage>
        <taxon>Bacteria</taxon>
        <taxon>Bacillati</taxon>
        <taxon>Bacillota</taxon>
        <taxon>Bacilli</taxon>
        <taxon>Lactobacillales</taxon>
        <taxon>Enterococcaceae</taxon>
        <taxon>Enterococcus</taxon>
    </lineage>
</organism>
<proteinExistence type="predicted"/>
<reference evidence="2" key="1">
    <citation type="submission" date="2016-06" db="EMBL/GenBank/DDBJ databases">
        <title>Four novel species of enterococci isolated from chicken manure.</title>
        <authorList>
            <person name="Van Tyne D."/>
        </authorList>
    </citation>
    <scope>NUCLEOTIDE SEQUENCE [LARGE SCALE GENOMIC DNA]</scope>
    <source>
        <strain evidence="2">JM9A</strain>
    </source>
</reference>
<reference evidence="1 2" key="2">
    <citation type="submission" date="2024-02" db="EMBL/GenBank/DDBJ databases">
        <title>The Genome Sequence of Enterococcus diestrammenae JM9A.</title>
        <authorList>
            <person name="Earl A."/>
            <person name="Manson A."/>
            <person name="Gilmore M."/>
            <person name="Sanders J."/>
            <person name="Shea T."/>
            <person name="Howe W."/>
            <person name="Livny J."/>
            <person name="Cuomo C."/>
            <person name="Neafsey D."/>
            <person name="Birren B."/>
        </authorList>
    </citation>
    <scope>NUCLEOTIDE SEQUENCE [LARGE SCALE GENOMIC DNA]</scope>
    <source>
        <strain evidence="1 2">JM9A</strain>
    </source>
</reference>
<name>A0ABV0F1W3_9ENTE</name>
<evidence type="ECO:0000313" key="1">
    <source>
        <dbReference type="EMBL" id="MEO1782038.1"/>
    </source>
</evidence>
<sequence>MKYVWVLYEAQDGPNMAPNLFSSKKKAMSRFDDVVEYVKERGLAVEIEEHKDCTSASWKETNGYEHSIAVFKTVVR</sequence>